<dbReference type="AlphaFoldDB" id="A0A6C0L1S1"/>
<keyword evidence="1" id="KW-0812">Transmembrane</keyword>
<reference evidence="2" key="1">
    <citation type="journal article" date="2020" name="Nature">
        <title>Giant virus diversity and host interactions through global metagenomics.</title>
        <authorList>
            <person name="Schulz F."/>
            <person name="Roux S."/>
            <person name="Paez-Espino D."/>
            <person name="Jungbluth S."/>
            <person name="Walsh D.A."/>
            <person name="Denef V.J."/>
            <person name="McMahon K.D."/>
            <person name="Konstantinidis K.T."/>
            <person name="Eloe-Fadrosh E.A."/>
            <person name="Kyrpides N.C."/>
            <person name="Woyke T."/>
        </authorList>
    </citation>
    <scope>NUCLEOTIDE SEQUENCE</scope>
    <source>
        <strain evidence="2">GVMAG-S-ERX555907-94</strain>
    </source>
</reference>
<keyword evidence="1" id="KW-0472">Membrane</keyword>
<evidence type="ECO:0008006" key="3">
    <source>
        <dbReference type="Google" id="ProtNLM"/>
    </source>
</evidence>
<proteinExistence type="predicted"/>
<feature type="transmembrane region" description="Helical" evidence="1">
    <location>
        <begin position="12"/>
        <end position="31"/>
    </location>
</feature>
<evidence type="ECO:0000256" key="1">
    <source>
        <dbReference type="SAM" id="Phobius"/>
    </source>
</evidence>
<sequence length="100" mass="11335">MSSGLTFSEYHTNLRNTGLFITIAFGTMGYSDNFSKVLYKKSLIFISLLFLSISGLLSYNLIQSDHENRDVKLSIIPKILLGITVLLFITAIRLFIKDLR</sequence>
<organism evidence="2">
    <name type="scientific">viral metagenome</name>
    <dbReference type="NCBI Taxonomy" id="1070528"/>
    <lineage>
        <taxon>unclassified sequences</taxon>
        <taxon>metagenomes</taxon>
        <taxon>organismal metagenomes</taxon>
    </lineage>
</organism>
<name>A0A6C0L1S1_9ZZZZ</name>
<dbReference type="EMBL" id="MN741030">
    <property type="protein sequence ID" value="QHU23483.1"/>
    <property type="molecule type" value="Genomic_DNA"/>
</dbReference>
<evidence type="ECO:0000313" key="2">
    <source>
        <dbReference type="EMBL" id="QHU23483.1"/>
    </source>
</evidence>
<keyword evidence="1" id="KW-1133">Transmembrane helix</keyword>
<protein>
    <recommendedName>
        <fullName evidence="3">DUF202 domain-containing protein</fullName>
    </recommendedName>
</protein>
<feature type="transmembrane region" description="Helical" evidence="1">
    <location>
        <begin position="43"/>
        <end position="62"/>
    </location>
</feature>
<accession>A0A6C0L1S1</accession>
<feature type="transmembrane region" description="Helical" evidence="1">
    <location>
        <begin position="74"/>
        <end position="96"/>
    </location>
</feature>